<gene>
    <name evidence="2" type="ORF">BLNAU_11396</name>
</gene>
<protein>
    <submittedName>
        <fullName evidence="2">Uncharacterized protein</fullName>
    </submittedName>
</protein>
<feature type="compositionally biased region" description="Acidic residues" evidence="1">
    <location>
        <begin position="138"/>
        <end position="147"/>
    </location>
</feature>
<comment type="caution">
    <text evidence="2">The sequence shown here is derived from an EMBL/GenBank/DDBJ whole genome shotgun (WGS) entry which is preliminary data.</text>
</comment>
<evidence type="ECO:0000313" key="3">
    <source>
        <dbReference type="Proteomes" id="UP001281761"/>
    </source>
</evidence>
<accession>A0ABQ9XQC6</accession>
<name>A0ABQ9XQC6_9EUKA</name>
<evidence type="ECO:0000256" key="1">
    <source>
        <dbReference type="SAM" id="MobiDB-lite"/>
    </source>
</evidence>
<dbReference type="EMBL" id="JARBJD010000088">
    <property type="protein sequence ID" value="KAK2953675.1"/>
    <property type="molecule type" value="Genomic_DNA"/>
</dbReference>
<evidence type="ECO:0000313" key="2">
    <source>
        <dbReference type="EMBL" id="KAK2953675.1"/>
    </source>
</evidence>
<organism evidence="2 3">
    <name type="scientific">Blattamonas nauphoetae</name>
    <dbReference type="NCBI Taxonomy" id="2049346"/>
    <lineage>
        <taxon>Eukaryota</taxon>
        <taxon>Metamonada</taxon>
        <taxon>Preaxostyla</taxon>
        <taxon>Oxymonadida</taxon>
        <taxon>Blattamonas</taxon>
    </lineage>
</organism>
<dbReference type="Proteomes" id="UP001281761">
    <property type="component" value="Unassembled WGS sequence"/>
</dbReference>
<feature type="region of interest" description="Disordered" evidence="1">
    <location>
        <begin position="133"/>
        <end position="152"/>
    </location>
</feature>
<sequence>MEWELRVEQFQNRLSVSETVLPITQTRITLPKERPQQPTNPQSEIIISSVHRPTTTLPPEKPVDSNTHPFINKLLPPSQTTTLPFPKNSCLSHLRLSSSADPSRRSVTSESEVGLDEFRVQLTTFRIPFDLTQNTDEIPAEPELENEDNARPVRKSVCVRKFTIDDE</sequence>
<keyword evidence="3" id="KW-1185">Reference proteome</keyword>
<reference evidence="2 3" key="1">
    <citation type="journal article" date="2022" name="bioRxiv">
        <title>Genomics of Preaxostyla Flagellates Illuminates Evolutionary Transitions and the Path Towards Mitochondrial Loss.</title>
        <authorList>
            <person name="Novak L.V.F."/>
            <person name="Treitli S.C."/>
            <person name="Pyrih J."/>
            <person name="Halakuc P."/>
            <person name="Pipaliya S.V."/>
            <person name="Vacek V."/>
            <person name="Brzon O."/>
            <person name="Soukal P."/>
            <person name="Eme L."/>
            <person name="Dacks J.B."/>
            <person name="Karnkowska A."/>
            <person name="Elias M."/>
            <person name="Hampl V."/>
        </authorList>
    </citation>
    <scope>NUCLEOTIDE SEQUENCE [LARGE SCALE GENOMIC DNA]</scope>
    <source>
        <strain evidence="2">NAU3</strain>
        <tissue evidence="2">Gut</tissue>
    </source>
</reference>
<proteinExistence type="predicted"/>